<keyword evidence="6 10" id="KW-0460">Magnesium</keyword>
<feature type="binding site" evidence="10">
    <location>
        <position position="435"/>
    </location>
    <ligand>
        <name>Mg(2+)</name>
        <dbReference type="ChEBI" id="CHEBI:18420"/>
        <label>1</label>
        <note>catalytic</note>
    </ligand>
</feature>
<dbReference type="EMBL" id="CP019633">
    <property type="protein sequence ID" value="AQQ09738.1"/>
    <property type="molecule type" value="Genomic_DNA"/>
</dbReference>
<dbReference type="NCBIfam" id="NF011501">
    <property type="entry name" value="PRK14939.1"/>
    <property type="match status" value="1"/>
</dbReference>
<accession>A0A1Q2HQL2</accession>
<reference evidence="14" key="1">
    <citation type="submission" date="2017-02" db="EMBL/GenBank/DDBJ databases">
        <title>Comparative genomics and description of representatives of a novel lineage of planctomycetes thriving in anoxic sediments.</title>
        <authorList>
            <person name="Spring S."/>
            <person name="Bunk B."/>
            <person name="Sproer C."/>
            <person name="Klenk H.-P."/>
        </authorList>
    </citation>
    <scope>NUCLEOTIDE SEQUENCE [LARGE SCALE GENOMIC DNA]</scope>
    <source>
        <strain evidence="14">L21-RPul-D3</strain>
    </source>
</reference>
<dbReference type="Pfam" id="PF00204">
    <property type="entry name" value="DNA_gyraseB"/>
    <property type="match status" value="1"/>
</dbReference>
<dbReference type="InterPro" id="IPR000565">
    <property type="entry name" value="Topo_IIA_B"/>
</dbReference>
<evidence type="ECO:0000313" key="14">
    <source>
        <dbReference type="Proteomes" id="UP000188273"/>
    </source>
</evidence>
<dbReference type="InterPro" id="IPR013760">
    <property type="entry name" value="Topo_IIA-like_dom_sf"/>
</dbReference>
<dbReference type="SMART" id="SM00387">
    <property type="entry name" value="HATPase_c"/>
    <property type="match status" value="1"/>
</dbReference>
<dbReference type="SUPFAM" id="SSF56719">
    <property type="entry name" value="Type II DNA topoisomerase"/>
    <property type="match status" value="1"/>
</dbReference>
<dbReference type="InterPro" id="IPR003594">
    <property type="entry name" value="HATPase_dom"/>
</dbReference>
<keyword evidence="14" id="KW-1185">Reference proteome</keyword>
<dbReference type="SUPFAM" id="SSF54211">
    <property type="entry name" value="Ribosomal protein S5 domain 2-like"/>
    <property type="match status" value="1"/>
</dbReference>
<dbReference type="Proteomes" id="UP000188273">
    <property type="component" value="Chromosome"/>
</dbReference>
<keyword evidence="4 10" id="KW-0547">Nucleotide-binding</keyword>
<dbReference type="GO" id="GO:0005737">
    <property type="term" value="C:cytoplasm"/>
    <property type="evidence" value="ECO:0007669"/>
    <property type="project" value="UniProtKB-SubCell"/>
</dbReference>
<comment type="catalytic activity">
    <reaction evidence="1 10">
        <text>ATP-dependent breakage, passage and rejoining of double-stranded DNA.</text>
        <dbReference type="EC" id="5.6.2.2"/>
    </reaction>
</comment>
<evidence type="ECO:0000256" key="5">
    <source>
        <dbReference type="ARBA" id="ARBA00022840"/>
    </source>
</evidence>
<dbReference type="OrthoDB" id="9802808at2"/>
<comment type="similarity">
    <text evidence="2 10">Belongs to the type II topoisomerase GyrB family.</text>
</comment>
<dbReference type="GO" id="GO:0005524">
    <property type="term" value="F:ATP binding"/>
    <property type="evidence" value="ECO:0007669"/>
    <property type="project" value="UniProtKB-UniRule"/>
</dbReference>
<name>A0A1Q2HQL2_9BACT</name>
<comment type="cofactor">
    <cofactor evidence="10">
        <name>Mg(2+)</name>
        <dbReference type="ChEBI" id="CHEBI:18420"/>
    </cofactor>
    <cofactor evidence="10">
        <name>Mn(2+)</name>
        <dbReference type="ChEBI" id="CHEBI:29035"/>
    </cofactor>
    <cofactor evidence="10">
        <name>Ca(2+)</name>
        <dbReference type="ChEBI" id="CHEBI:29108"/>
    </cofactor>
    <text evidence="10">Binds two Mg(2+) per subunit. The magnesium ions form salt bridges with both the protein and the DNA. Can also accept other divalent metal cations, such as Mn(2+) or Ca(2+).</text>
</comment>
<dbReference type="GO" id="GO:0046872">
    <property type="term" value="F:metal ion binding"/>
    <property type="evidence" value="ECO:0007669"/>
    <property type="project" value="UniProtKB-KW"/>
</dbReference>
<dbReference type="Gene3D" id="3.30.230.10">
    <property type="match status" value="1"/>
</dbReference>
<feature type="site" description="Interaction with DNA" evidence="10">
    <location>
        <position position="463"/>
    </location>
</feature>
<dbReference type="EC" id="5.6.2.2" evidence="10"/>
<dbReference type="PANTHER" id="PTHR45866">
    <property type="entry name" value="DNA GYRASE/TOPOISOMERASE SUBUNIT B"/>
    <property type="match status" value="1"/>
</dbReference>
<dbReference type="PRINTS" id="PR01159">
    <property type="entry name" value="DNAGYRASEB"/>
</dbReference>
<evidence type="ECO:0000256" key="11">
    <source>
        <dbReference type="SAM" id="MobiDB-lite"/>
    </source>
</evidence>
<feature type="domain" description="Toprim" evidence="12">
    <location>
        <begin position="429"/>
        <end position="544"/>
    </location>
</feature>
<dbReference type="InterPro" id="IPR011557">
    <property type="entry name" value="GyrB"/>
</dbReference>
<feature type="site" description="Interaction with DNA" evidence="10">
    <location>
        <position position="460"/>
    </location>
</feature>
<dbReference type="Pfam" id="PF01751">
    <property type="entry name" value="Toprim"/>
    <property type="match status" value="1"/>
</dbReference>
<dbReference type="GO" id="GO:0005694">
    <property type="term" value="C:chromosome"/>
    <property type="evidence" value="ECO:0007669"/>
    <property type="project" value="InterPro"/>
</dbReference>
<dbReference type="PROSITE" id="PS50880">
    <property type="entry name" value="TOPRIM"/>
    <property type="match status" value="1"/>
</dbReference>
<dbReference type="InterPro" id="IPR018522">
    <property type="entry name" value="TopoIIA_CS"/>
</dbReference>
<dbReference type="KEGG" id="pbu:L21SP3_01550"/>
<keyword evidence="3 10" id="KW-0479">Metal-binding</keyword>
<evidence type="ECO:0000256" key="10">
    <source>
        <dbReference type="HAMAP-Rule" id="MF_01898"/>
    </source>
</evidence>
<dbReference type="AlphaFoldDB" id="A0A1Q2HQL2"/>
<evidence type="ECO:0000256" key="7">
    <source>
        <dbReference type="ARBA" id="ARBA00023029"/>
    </source>
</evidence>
<gene>
    <name evidence="10 13" type="primary">gyrB</name>
    <name evidence="13" type="ORF">L21SP3_01550</name>
</gene>
<feature type="binding site" evidence="10">
    <location>
        <position position="511"/>
    </location>
    <ligand>
        <name>Mg(2+)</name>
        <dbReference type="ChEBI" id="CHEBI:18420"/>
        <label>2</label>
    </ligand>
</feature>
<dbReference type="FunFam" id="3.30.230.10:FF:000005">
    <property type="entry name" value="DNA gyrase subunit B"/>
    <property type="match status" value="1"/>
</dbReference>
<dbReference type="GO" id="GO:0003918">
    <property type="term" value="F:DNA topoisomerase type II (double strand cut, ATP-hydrolyzing) activity"/>
    <property type="evidence" value="ECO:0007669"/>
    <property type="project" value="UniProtKB-UniRule"/>
</dbReference>
<dbReference type="PANTHER" id="PTHR45866:SF1">
    <property type="entry name" value="DNA GYRASE SUBUNIT B, MITOCHONDRIAL"/>
    <property type="match status" value="1"/>
</dbReference>
<keyword evidence="10" id="KW-0963">Cytoplasm</keyword>
<dbReference type="InterPro" id="IPR036890">
    <property type="entry name" value="HATPase_C_sf"/>
</dbReference>
<evidence type="ECO:0000256" key="9">
    <source>
        <dbReference type="ARBA" id="ARBA00023235"/>
    </source>
</evidence>
<dbReference type="SMART" id="SM00433">
    <property type="entry name" value="TOP2c"/>
    <property type="match status" value="1"/>
</dbReference>
<dbReference type="PRINTS" id="PR00418">
    <property type="entry name" value="TPI2FAMILY"/>
</dbReference>
<feature type="binding site" evidence="10">
    <location>
        <position position="509"/>
    </location>
    <ligand>
        <name>Mg(2+)</name>
        <dbReference type="ChEBI" id="CHEBI:18420"/>
        <label>1</label>
        <note>catalytic</note>
    </ligand>
</feature>
<evidence type="ECO:0000259" key="12">
    <source>
        <dbReference type="PROSITE" id="PS50880"/>
    </source>
</evidence>
<dbReference type="NCBIfam" id="NF004189">
    <property type="entry name" value="PRK05644.1"/>
    <property type="match status" value="1"/>
</dbReference>
<dbReference type="PROSITE" id="PS00177">
    <property type="entry name" value="TOPOISOMERASE_II"/>
    <property type="match status" value="1"/>
</dbReference>
<dbReference type="CDD" id="cd16928">
    <property type="entry name" value="HATPase_GyrB-like"/>
    <property type="match status" value="1"/>
</dbReference>
<dbReference type="InterPro" id="IPR006171">
    <property type="entry name" value="TOPRIM_dom"/>
</dbReference>
<dbReference type="Pfam" id="PF02518">
    <property type="entry name" value="HATPase_c"/>
    <property type="match status" value="1"/>
</dbReference>
<feature type="binding site" evidence="10">
    <location>
        <position position="509"/>
    </location>
    <ligand>
        <name>Mg(2+)</name>
        <dbReference type="ChEBI" id="CHEBI:18420"/>
        <label>2</label>
    </ligand>
</feature>
<dbReference type="CDD" id="cd00822">
    <property type="entry name" value="TopoII_Trans_DNA_gyrase"/>
    <property type="match status" value="1"/>
</dbReference>
<keyword evidence="5 10" id="KW-0067">ATP-binding</keyword>
<dbReference type="InterPro" id="IPR034160">
    <property type="entry name" value="TOPRIM_GyrB"/>
</dbReference>
<dbReference type="Gene3D" id="3.40.50.670">
    <property type="match status" value="2"/>
</dbReference>
<comment type="miscellaneous">
    <text evidence="10">Few gyrases are as efficient as E.coli at forming negative supercoils. Not all organisms have 2 type II topoisomerases; in organisms with a single type II topoisomerase this enzyme also has to decatenate newly replicated chromosomes.</text>
</comment>
<evidence type="ECO:0000256" key="8">
    <source>
        <dbReference type="ARBA" id="ARBA00023125"/>
    </source>
</evidence>
<sequence>MSDKESVKYNSANNNYDAKSIKVLEGLEAVRKRPDMYIGNRGKGGLHHLVYEVLDNSIDEALAGRCDKITIKINLDGSCSVEDNGSGIPTEFHEDSGCSALELVLTTLHAGGKFDNNAYKVSGGLHGVGVSVVNALSDVLIADVYRKGRHYRFECRKGEAKGGIEDLGKTSLQGTKITFLPDHEIFGETDFSYETLQKRIRELAYLNAGVRLHFEDEREGKKEVFHFDQGLVQFVHHLNEGKEPVHNDVILISREDEESGLSCEIAMQYNNSYNENVLAFANNICNIDGGTHLSGFKTALTRTMNYYGKAAKLFKSGEITTSGEDLREGLTAVVSVKVPDPHFEAQTKVRLSNPEVGSFVETVMNNQLSEYLEENPAIAKKILTKAIQAAAARDAARKARELTRRKGALSSGNLPGKLWDCSSKDASSTELFIVEGDSAGGSAKGGRDRTIQAILPIKGKILNVEKARLEKMLAHEEIRTIVSALGTGIGADDFDISKSRYGKIVLMTDADIDGAHIRTLLLTFFFRQMPELFENDMIYIAQPPLYEVREKGKKDSRFILSDAEMKKMLTDRGLGDTSIEVSEQSGKKIIPSSEVETLVKRVADLERLIGIIERRGIIFSDFVEQQYQEGALPVYRIIFDGSSEYFHEQDKFESRYAELNSFSKEQDSFPEDGSQEGDFSVPELEHSLTSEELTEVRRLNDINEEMMQNWGLSILDLLLKEERTVAGELKPMKFRIIHGQETFSAASLIEAAVEIRDFGSRGIEIKRFKGLGEMNADQLWETTMDPENRSMLRVNIEDAAEADRLFSILMGEDVEKRRGFITEHALEVQNLDV</sequence>
<dbReference type="STRING" id="1940790.L21SP3_01550"/>
<dbReference type="GO" id="GO:0006261">
    <property type="term" value="P:DNA-templated DNA replication"/>
    <property type="evidence" value="ECO:0007669"/>
    <property type="project" value="UniProtKB-UniRule"/>
</dbReference>
<dbReference type="CDD" id="cd03366">
    <property type="entry name" value="TOPRIM_TopoIIA_GyrB"/>
    <property type="match status" value="1"/>
</dbReference>
<protein>
    <recommendedName>
        <fullName evidence="10">DNA gyrase subunit B</fullName>
        <ecNumber evidence="10">5.6.2.2</ecNumber>
    </recommendedName>
</protein>
<dbReference type="FunFam" id="3.30.565.10:FF:000002">
    <property type="entry name" value="DNA gyrase subunit B"/>
    <property type="match status" value="1"/>
</dbReference>
<evidence type="ECO:0000256" key="6">
    <source>
        <dbReference type="ARBA" id="ARBA00022842"/>
    </source>
</evidence>
<evidence type="ECO:0000256" key="1">
    <source>
        <dbReference type="ARBA" id="ARBA00000185"/>
    </source>
</evidence>
<evidence type="ECO:0000256" key="3">
    <source>
        <dbReference type="ARBA" id="ARBA00022723"/>
    </source>
</evidence>
<evidence type="ECO:0000256" key="4">
    <source>
        <dbReference type="ARBA" id="ARBA00022741"/>
    </source>
</evidence>
<dbReference type="Gene3D" id="3.30.565.10">
    <property type="entry name" value="Histidine kinase-like ATPase, C-terminal domain"/>
    <property type="match status" value="1"/>
</dbReference>
<proteinExistence type="inferred from homology"/>
<dbReference type="InterPro" id="IPR014721">
    <property type="entry name" value="Ribsml_uS5_D2-typ_fold_subgr"/>
</dbReference>
<dbReference type="GO" id="GO:0006265">
    <property type="term" value="P:DNA topological change"/>
    <property type="evidence" value="ECO:0007669"/>
    <property type="project" value="UniProtKB-UniRule"/>
</dbReference>
<keyword evidence="9 10" id="KW-0413">Isomerase</keyword>
<evidence type="ECO:0000313" key="13">
    <source>
        <dbReference type="EMBL" id="AQQ09738.1"/>
    </source>
</evidence>
<keyword evidence="8" id="KW-0238">DNA-binding</keyword>
<keyword evidence="7 10" id="KW-0799">Topoisomerase</keyword>
<dbReference type="InterPro" id="IPR001241">
    <property type="entry name" value="Topo_IIA"/>
</dbReference>
<dbReference type="InterPro" id="IPR013759">
    <property type="entry name" value="Topo_IIA_B_C"/>
</dbReference>
<dbReference type="Pfam" id="PF00986">
    <property type="entry name" value="DNA_gyraseB_C"/>
    <property type="match status" value="1"/>
</dbReference>
<dbReference type="InterPro" id="IPR013506">
    <property type="entry name" value="Topo_IIA_bsu_dom2"/>
</dbReference>
<dbReference type="FunFam" id="3.40.50.670:FF:000001">
    <property type="entry name" value="DNA topoisomerase 2"/>
    <property type="match status" value="1"/>
</dbReference>
<comment type="subunit">
    <text evidence="10">Heterotetramer, composed of two GyrA and two GyrB chains. In the heterotetramer, GyrA contains the active site tyrosine that forms a transient covalent intermediate with DNA, while GyrB binds cofactors and catalyzes ATP hydrolysis.</text>
</comment>
<dbReference type="InterPro" id="IPR002288">
    <property type="entry name" value="DNA_gyrase_B_C"/>
</dbReference>
<dbReference type="InterPro" id="IPR020568">
    <property type="entry name" value="Ribosomal_Su5_D2-typ_SF"/>
</dbReference>
<dbReference type="NCBIfam" id="TIGR01059">
    <property type="entry name" value="gyrB"/>
    <property type="match status" value="1"/>
</dbReference>
<evidence type="ECO:0000256" key="2">
    <source>
        <dbReference type="ARBA" id="ARBA00010708"/>
    </source>
</evidence>
<dbReference type="HAMAP" id="MF_01898">
    <property type="entry name" value="GyrB"/>
    <property type="match status" value="1"/>
</dbReference>
<dbReference type="RefSeq" id="WP_077540307.1">
    <property type="nucleotide sequence ID" value="NZ_CP019633.1"/>
</dbReference>
<dbReference type="SUPFAM" id="SSF55874">
    <property type="entry name" value="ATPase domain of HSP90 chaperone/DNA topoisomerase II/histidine kinase"/>
    <property type="match status" value="1"/>
</dbReference>
<feature type="region of interest" description="Disordered" evidence="11">
    <location>
        <begin position="663"/>
        <end position="684"/>
    </location>
</feature>
<dbReference type="GO" id="GO:0003677">
    <property type="term" value="F:DNA binding"/>
    <property type="evidence" value="ECO:0007669"/>
    <property type="project" value="UniProtKB-KW"/>
</dbReference>
<comment type="subcellular location">
    <subcellularLocation>
        <location evidence="10">Cytoplasm</location>
    </subcellularLocation>
</comment>
<comment type="function">
    <text evidence="10">A type II topoisomerase that negatively supercoils closed circular double-stranded (ds) DNA in an ATP-dependent manner to modulate DNA topology and maintain chromosomes in an underwound state. Negative supercoiling favors strand separation, and DNA replication, transcription, recombination and repair, all of which involve strand separation. Also able to catalyze the interconversion of other topological isomers of dsDNA rings, including catenanes and knotted rings. Type II topoisomerases break and join 2 DNA strands simultaneously in an ATP-dependent manner.</text>
</comment>
<organism evidence="13 14">
    <name type="scientific">Sedimentisphaera cyanobacteriorum</name>
    <dbReference type="NCBI Taxonomy" id="1940790"/>
    <lineage>
        <taxon>Bacteria</taxon>
        <taxon>Pseudomonadati</taxon>
        <taxon>Planctomycetota</taxon>
        <taxon>Phycisphaerae</taxon>
        <taxon>Sedimentisphaerales</taxon>
        <taxon>Sedimentisphaeraceae</taxon>
        <taxon>Sedimentisphaera</taxon>
    </lineage>
</organism>